<reference evidence="2 3" key="1">
    <citation type="submission" date="2014-11" db="EMBL/GenBank/DDBJ databases">
        <title>Whole genome shotgun sequence of Sphingomonas parapaucimobilis NBRC 15100.</title>
        <authorList>
            <person name="Katano-Makiyama Y."/>
            <person name="Hosoyama A."/>
            <person name="Hashimoto M."/>
            <person name="Hosoyama Y."/>
            <person name="Noguchi M."/>
            <person name="Numata M."/>
            <person name="Tsuchikane K."/>
            <person name="Hirakata S."/>
            <person name="Uohara A."/>
            <person name="Shimodaira J."/>
            <person name="Ohji S."/>
            <person name="Ichikawa N."/>
            <person name="Kimura A."/>
            <person name="Yamazoe A."/>
            <person name="Fujita N."/>
        </authorList>
    </citation>
    <scope>NUCLEOTIDE SEQUENCE [LARGE SCALE GENOMIC DNA]</scope>
    <source>
        <strain evidence="2 3">NBRC 15100</strain>
    </source>
</reference>
<keyword evidence="3" id="KW-1185">Reference proteome</keyword>
<dbReference type="Pfam" id="PF04338">
    <property type="entry name" value="DUF481"/>
    <property type="match status" value="1"/>
</dbReference>
<proteinExistence type="predicted"/>
<gene>
    <name evidence="2" type="ORF">SP5_001_01260</name>
</gene>
<accession>A0A0A1W267</accession>
<evidence type="ECO:0000256" key="1">
    <source>
        <dbReference type="SAM" id="SignalP"/>
    </source>
</evidence>
<dbReference type="AlphaFoldDB" id="A0A0A1W267"/>
<name>A0A0A1W267_9SPHN</name>
<feature type="signal peptide" evidence="1">
    <location>
        <begin position="1"/>
        <end position="18"/>
    </location>
</feature>
<comment type="caution">
    <text evidence="2">The sequence shown here is derived from an EMBL/GenBank/DDBJ whole genome shotgun (WGS) entry which is preliminary data.</text>
</comment>
<keyword evidence="1" id="KW-0732">Signal</keyword>
<dbReference type="InterPro" id="IPR007433">
    <property type="entry name" value="DUF481"/>
</dbReference>
<feature type="chain" id="PRO_5001993372" description="Salt-induced outer membrane protein" evidence="1">
    <location>
        <begin position="19"/>
        <end position="303"/>
    </location>
</feature>
<dbReference type="OrthoDB" id="7341471at2"/>
<evidence type="ECO:0008006" key="4">
    <source>
        <dbReference type="Google" id="ProtNLM"/>
    </source>
</evidence>
<evidence type="ECO:0000313" key="2">
    <source>
        <dbReference type="EMBL" id="GAL99427.1"/>
    </source>
</evidence>
<dbReference type="RefSeq" id="WP_052811345.1">
    <property type="nucleotide sequence ID" value="NZ_BBPI01000001.1"/>
</dbReference>
<dbReference type="eggNOG" id="COG3137">
    <property type="taxonomic scope" value="Bacteria"/>
</dbReference>
<organism evidence="2 3">
    <name type="scientific">Sphingomonas parapaucimobilis NBRC 15100</name>
    <dbReference type="NCBI Taxonomy" id="1219049"/>
    <lineage>
        <taxon>Bacteria</taxon>
        <taxon>Pseudomonadati</taxon>
        <taxon>Pseudomonadota</taxon>
        <taxon>Alphaproteobacteria</taxon>
        <taxon>Sphingomonadales</taxon>
        <taxon>Sphingomonadaceae</taxon>
        <taxon>Sphingomonas</taxon>
    </lineage>
</organism>
<evidence type="ECO:0000313" key="3">
    <source>
        <dbReference type="Proteomes" id="UP000032305"/>
    </source>
</evidence>
<dbReference type="Proteomes" id="UP000032305">
    <property type="component" value="Unassembled WGS sequence"/>
</dbReference>
<protein>
    <recommendedName>
        <fullName evidence="4">Salt-induced outer membrane protein</fullName>
    </recommendedName>
</protein>
<sequence>MKMRLFLIPMALGLLANADPKDPDPALIPPQIRSMLEAAIASGNENDITTVVRYARNAVPEAADAIDAMADVWRDEKTASRSRTLREATFFDLWHGRVELGGFATTGNSQNIGLTGIVDLTREGLQWRHKVHLQGDYQESANIVSREHYVASYEPNYKLNANNYVYGAAQYESDRFLGYFNRFSASGGAGYSAIRKPRMTLDVELGPAFRHTEFTDGRIESALAARGNLNFVWKLTPAVSFNQNASAYVQKFNSTVSTNSALNAKLFGPLSAALSYNVQYESEPPLGRRTTDTITRASVVYSF</sequence>
<dbReference type="EMBL" id="BBPI01000001">
    <property type="protein sequence ID" value="GAL99427.1"/>
    <property type="molecule type" value="Genomic_DNA"/>
</dbReference>